<evidence type="ECO:0000256" key="1">
    <source>
        <dbReference type="SAM" id="MobiDB-lite"/>
    </source>
</evidence>
<evidence type="ECO:0000313" key="3">
    <source>
        <dbReference type="Proteomes" id="UP000293289"/>
    </source>
</evidence>
<reference evidence="2 3" key="1">
    <citation type="submission" date="2019-02" db="EMBL/GenBank/DDBJ databases">
        <title>Genomic Encyclopedia of Type Strains, Phase IV (KMG-IV): sequencing the most valuable type-strain genomes for metagenomic binning, comparative biology and taxonomic classification.</title>
        <authorList>
            <person name="Goeker M."/>
        </authorList>
    </citation>
    <scope>NUCLEOTIDE SEQUENCE [LARGE SCALE GENOMIC DNA]</scope>
    <source>
        <strain evidence="2 3">DSM 43045</strain>
    </source>
</reference>
<dbReference type="EMBL" id="SGWY01000003">
    <property type="protein sequence ID" value="RZS64523.1"/>
    <property type="molecule type" value="Genomic_DNA"/>
</dbReference>
<name>A0A4Q7MB88_9MICO</name>
<comment type="caution">
    <text evidence="2">The sequence shown here is derived from an EMBL/GenBank/DDBJ whole genome shotgun (WGS) entry which is preliminary data.</text>
</comment>
<dbReference type="Proteomes" id="UP000293289">
    <property type="component" value="Unassembled WGS sequence"/>
</dbReference>
<dbReference type="OrthoDB" id="9949979at2"/>
<gene>
    <name evidence="2" type="ORF">EV187_2910</name>
</gene>
<dbReference type="RefSeq" id="WP_130353742.1">
    <property type="nucleotide sequence ID" value="NZ_SGWY01000003.1"/>
</dbReference>
<sequence length="81" mass="8855">MDLAYDYLALTTHERNVAAADRINAYRRRVAERRALDAASSANTSPDRTSAQTGHSTWSRALRALTPSHSHGHDAALPSQP</sequence>
<organism evidence="2 3">
    <name type="scientific">Agromyces ramosus</name>
    <dbReference type="NCBI Taxonomy" id="33879"/>
    <lineage>
        <taxon>Bacteria</taxon>
        <taxon>Bacillati</taxon>
        <taxon>Actinomycetota</taxon>
        <taxon>Actinomycetes</taxon>
        <taxon>Micrococcales</taxon>
        <taxon>Microbacteriaceae</taxon>
        <taxon>Agromyces</taxon>
    </lineage>
</organism>
<evidence type="ECO:0000313" key="2">
    <source>
        <dbReference type="EMBL" id="RZS64523.1"/>
    </source>
</evidence>
<feature type="region of interest" description="Disordered" evidence="1">
    <location>
        <begin position="32"/>
        <end position="81"/>
    </location>
</feature>
<protein>
    <submittedName>
        <fullName evidence="2">Uncharacterized protein</fullName>
    </submittedName>
</protein>
<accession>A0A4Q7MB88</accession>
<dbReference type="AlphaFoldDB" id="A0A4Q7MB88"/>
<proteinExistence type="predicted"/>
<keyword evidence="3" id="KW-1185">Reference proteome</keyword>
<feature type="compositionally biased region" description="Polar residues" evidence="1">
    <location>
        <begin position="40"/>
        <end position="59"/>
    </location>
</feature>